<accession>A0ABW3MVC3</accession>
<dbReference type="Gene3D" id="3.40.190.10">
    <property type="entry name" value="Periplasmic binding protein-like II"/>
    <property type="match status" value="1"/>
</dbReference>
<dbReference type="InterPro" id="IPR006059">
    <property type="entry name" value="SBP"/>
</dbReference>
<protein>
    <submittedName>
        <fullName evidence="1">Extracellular solute-binding protein</fullName>
    </submittedName>
</protein>
<dbReference type="SUPFAM" id="SSF53850">
    <property type="entry name" value="Periplasmic binding protein-like II"/>
    <property type="match status" value="1"/>
</dbReference>
<keyword evidence="2" id="KW-1185">Reference proteome</keyword>
<reference evidence="2" key="1">
    <citation type="journal article" date="2019" name="Int. J. Syst. Evol. Microbiol.">
        <title>The Global Catalogue of Microorganisms (GCM) 10K type strain sequencing project: providing services to taxonomists for standard genome sequencing and annotation.</title>
        <authorList>
            <consortium name="The Broad Institute Genomics Platform"/>
            <consortium name="The Broad Institute Genome Sequencing Center for Infectious Disease"/>
            <person name="Wu L."/>
            <person name="Ma J."/>
        </authorList>
    </citation>
    <scope>NUCLEOTIDE SEQUENCE [LARGE SCALE GENOMIC DNA]</scope>
    <source>
        <strain evidence="2">CCUG 57508</strain>
    </source>
</reference>
<sequence>MGGDGNGGVELRVLCWDHPRCVDPVRAAAAAWQRIHPEVRIEVGARPLAAFNDQPVTEIASTADLLFVDHPMVGTVADTQAVIPLENLLDAEVLAALTAGSIGNSQESYVWQERQWATAVDAACQVAVMDERRLSHVSPVPKSWAELLDLARRVPGSVAIPLYPSDAVLSLVSMSADLRACDAADAEEMWPVEAIATLRELAGLADPRSFLMNPPQLLDLMSTGRADDVPLYSPLLFGYTNYQRPTARGRRLSFGAPPAFGDRPAAVLGGAGLAVSAFSGHPSDAAAFAAWMSGTETQRDVVLPAGGQPSSRAVWVDPEADAVVGGFFSGTRSTIESSHLRPRDAWWPAYQEAAGLALVQALRIGAAPDAIHDDLNRLLAIARDKELTR</sequence>
<name>A0ABW3MVC3_9MICO</name>
<evidence type="ECO:0000313" key="1">
    <source>
        <dbReference type="EMBL" id="MFD1053519.1"/>
    </source>
</evidence>
<proteinExistence type="predicted"/>
<dbReference type="RefSeq" id="WP_386051071.1">
    <property type="nucleotide sequence ID" value="NZ_JBHTKH010000002.1"/>
</dbReference>
<dbReference type="Proteomes" id="UP001597046">
    <property type="component" value="Unassembled WGS sequence"/>
</dbReference>
<organism evidence="1 2">
    <name type="scientific">Terrabacter terrigena</name>
    <dbReference type="NCBI Taxonomy" id="574718"/>
    <lineage>
        <taxon>Bacteria</taxon>
        <taxon>Bacillati</taxon>
        <taxon>Actinomycetota</taxon>
        <taxon>Actinomycetes</taxon>
        <taxon>Micrococcales</taxon>
        <taxon>Intrasporangiaceae</taxon>
        <taxon>Terrabacter</taxon>
    </lineage>
</organism>
<evidence type="ECO:0000313" key="2">
    <source>
        <dbReference type="Proteomes" id="UP001597046"/>
    </source>
</evidence>
<dbReference type="EMBL" id="JBHTKH010000002">
    <property type="protein sequence ID" value="MFD1053519.1"/>
    <property type="molecule type" value="Genomic_DNA"/>
</dbReference>
<gene>
    <name evidence="1" type="ORF">ACFQ2V_04300</name>
</gene>
<comment type="caution">
    <text evidence="1">The sequence shown here is derived from an EMBL/GenBank/DDBJ whole genome shotgun (WGS) entry which is preliminary data.</text>
</comment>
<dbReference type="Pfam" id="PF13416">
    <property type="entry name" value="SBP_bac_8"/>
    <property type="match status" value="1"/>
</dbReference>